<accession>A0ABP7R3P5</accession>
<comment type="caution">
    <text evidence="2">The sequence shown here is derived from an EMBL/GenBank/DDBJ whole genome shotgun (WGS) entry which is preliminary data.</text>
</comment>
<dbReference type="Proteomes" id="UP001500456">
    <property type="component" value="Unassembled WGS sequence"/>
</dbReference>
<gene>
    <name evidence="2" type="ORF">GCM10022232_28150</name>
</gene>
<sequence>MPTALPRPEHSWAHPLLGALSVFAPSVNEPDPGPLVPGAVPSPSDAVPGPAAASADLGAGQGDLLTAILSVHPTARATDV</sequence>
<reference evidence="3" key="1">
    <citation type="journal article" date="2019" name="Int. J. Syst. Evol. Microbiol.">
        <title>The Global Catalogue of Microorganisms (GCM) 10K type strain sequencing project: providing services to taxonomists for standard genome sequencing and annotation.</title>
        <authorList>
            <consortium name="The Broad Institute Genomics Platform"/>
            <consortium name="The Broad Institute Genome Sequencing Center for Infectious Disease"/>
            <person name="Wu L."/>
            <person name="Ma J."/>
        </authorList>
    </citation>
    <scope>NUCLEOTIDE SEQUENCE [LARGE SCALE GENOMIC DNA]</scope>
    <source>
        <strain evidence="3">JCM 16924</strain>
    </source>
</reference>
<evidence type="ECO:0000313" key="3">
    <source>
        <dbReference type="Proteomes" id="UP001500456"/>
    </source>
</evidence>
<proteinExistence type="predicted"/>
<feature type="region of interest" description="Disordered" evidence="1">
    <location>
        <begin position="29"/>
        <end position="55"/>
    </location>
</feature>
<organism evidence="2 3">
    <name type="scientific">Streptomyces plumbiresistens</name>
    <dbReference type="NCBI Taxonomy" id="511811"/>
    <lineage>
        <taxon>Bacteria</taxon>
        <taxon>Bacillati</taxon>
        <taxon>Actinomycetota</taxon>
        <taxon>Actinomycetes</taxon>
        <taxon>Kitasatosporales</taxon>
        <taxon>Streptomycetaceae</taxon>
        <taxon>Streptomyces</taxon>
    </lineage>
</organism>
<dbReference type="EMBL" id="BAAAZX010000006">
    <property type="protein sequence ID" value="GAA3991775.1"/>
    <property type="molecule type" value="Genomic_DNA"/>
</dbReference>
<name>A0ABP7R3P5_9ACTN</name>
<evidence type="ECO:0000256" key="1">
    <source>
        <dbReference type="SAM" id="MobiDB-lite"/>
    </source>
</evidence>
<dbReference type="RefSeq" id="WP_266440231.1">
    <property type="nucleotide sequence ID" value="NZ_BAAAZX010000006.1"/>
</dbReference>
<evidence type="ECO:0000313" key="2">
    <source>
        <dbReference type="EMBL" id="GAA3991775.1"/>
    </source>
</evidence>
<keyword evidence="3" id="KW-1185">Reference proteome</keyword>
<protein>
    <submittedName>
        <fullName evidence="2">Uncharacterized protein</fullName>
    </submittedName>
</protein>